<dbReference type="AlphaFoldDB" id="A0A9P8PV37"/>
<dbReference type="InterPro" id="IPR015424">
    <property type="entry name" value="PyrdxlP-dep_Trfase"/>
</dbReference>
<evidence type="ECO:0000256" key="4">
    <source>
        <dbReference type="ARBA" id="ARBA00022679"/>
    </source>
</evidence>
<dbReference type="GO" id="GO:0006571">
    <property type="term" value="P:tyrosine biosynthetic process"/>
    <property type="evidence" value="ECO:0007669"/>
    <property type="project" value="TreeGrafter"/>
</dbReference>
<sequence length="479" mass="53906">MPESTQDQLFSLLSDQTINRKQFTFHGDPLPSTLKTPSKLVVLSSGTPNDGFFPINSIQLGITKKPHTPTSESFAIEKHANEEDLLDIKDAFQYGPTEGHPQLLKFLKSFINEVNRPKYDSWDITLTNGTGDSLNKVFNLLVNPGDVVLVESFTYKPVLNNIVNYGGIPYPVSINYGIEGDHGIDVEKLTNLLENWETINPDKKKPKALYTIPTGQNPTGLTISQENRAKIYELAKAHNFIVIEDDPYGYIQLGEYTDGIHNVYDTEIPYKRFIEEILPSSYIQQDNSGHVIRLESFSKTFAPGSRIGFIVAHKRFIKEIIKYAQVSNRAPSGISQIIISNFINQIGGIKGWIDWNIQVSKAYTERKNVLLKTLYNSSSFKKGQFNIVEPKAGMFAIIDINFPNAKEDYRKDIEELRYKILESGVVVVYGKNFAVNDDIAKGSKFIRITLANSVDTDQIKEGGEKLVEGIEKYFESISA</sequence>
<keyword evidence="3" id="KW-0032">Aminotransferase</keyword>
<keyword evidence="8" id="KW-1185">Reference proteome</keyword>
<evidence type="ECO:0000256" key="1">
    <source>
        <dbReference type="ARBA" id="ARBA00001933"/>
    </source>
</evidence>
<evidence type="ECO:0000313" key="7">
    <source>
        <dbReference type="EMBL" id="KAH3678147.1"/>
    </source>
</evidence>
<evidence type="ECO:0000256" key="5">
    <source>
        <dbReference type="ARBA" id="ARBA00022898"/>
    </source>
</evidence>
<evidence type="ECO:0000256" key="3">
    <source>
        <dbReference type="ARBA" id="ARBA00022576"/>
    </source>
</evidence>
<evidence type="ECO:0000256" key="2">
    <source>
        <dbReference type="ARBA" id="ARBA00007441"/>
    </source>
</evidence>
<dbReference type="SUPFAM" id="SSF53383">
    <property type="entry name" value="PLP-dependent transferases"/>
    <property type="match status" value="1"/>
</dbReference>
<evidence type="ECO:0000313" key="8">
    <source>
        <dbReference type="Proteomes" id="UP000769528"/>
    </source>
</evidence>
<dbReference type="CDD" id="cd00609">
    <property type="entry name" value="AAT_like"/>
    <property type="match status" value="1"/>
</dbReference>
<protein>
    <recommendedName>
        <fullName evidence="6">Aminotransferase class I/classII large domain-containing protein</fullName>
    </recommendedName>
</protein>
<proteinExistence type="inferred from homology"/>
<dbReference type="InterPro" id="IPR050859">
    <property type="entry name" value="Class-I_PLP-dep_aminotransf"/>
</dbReference>
<dbReference type="GO" id="GO:0030170">
    <property type="term" value="F:pyridoxal phosphate binding"/>
    <property type="evidence" value="ECO:0007669"/>
    <property type="project" value="InterPro"/>
</dbReference>
<dbReference type="InterPro" id="IPR015421">
    <property type="entry name" value="PyrdxlP-dep_Trfase_major"/>
</dbReference>
<evidence type="ECO:0000259" key="6">
    <source>
        <dbReference type="Pfam" id="PF00155"/>
    </source>
</evidence>
<dbReference type="Gene3D" id="3.40.640.10">
    <property type="entry name" value="Type I PLP-dependent aspartate aminotransferase-like (Major domain)"/>
    <property type="match status" value="1"/>
</dbReference>
<dbReference type="EMBL" id="JAEUBF010000499">
    <property type="protein sequence ID" value="KAH3678147.1"/>
    <property type="molecule type" value="Genomic_DNA"/>
</dbReference>
<comment type="similarity">
    <text evidence="2">Belongs to the class-I pyridoxal-phosphate-dependent aminotransferase family.</text>
</comment>
<dbReference type="PANTHER" id="PTHR42790">
    <property type="entry name" value="AMINOTRANSFERASE"/>
    <property type="match status" value="1"/>
</dbReference>
<keyword evidence="5" id="KW-0663">Pyridoxal phosphate</keyword>
<dbReference type="GO" id="GO:0019878">
    <property type="term" value="P:lysine biosynthetic process via aminoadipic acid"/>
    <property type="evidence" value="ECO:0007669"/>
    <property type="project" value="TreeGrafter"/>
</dbReference>
<dbReference type="Pfam" id="PF00155">
    <property type="entry name" value="Aminotran_1_2"/>
    <property type="match status" value="1"/>
</dbReference>
<organism evidence="7 8">
    <name type="scientific">Wickerhamomyces mucosus</name>
    <dbReference type="NCBI Taxonomy" id="1378264"/>
    <lineage>
        <taxon>Eukaryota</taxon>
        <taxon>Fungi</taxon>
        <taxon>Dikarya</taxon>
        <taxon>Ascomycota</taxon>
        <taxon>Saccharomycotina</taxon>
        <taxon>Saccharomycetes</taxon>
        <taxon>Phaffomycetales</taxon>
        <taxon>Wickerhamomycetaceae</taxon>
        <taxon>Wickerhamomyces</taxon>
    </lineage>
</organism>
<reference evidence="7" key="2">
    <citation type="submission" date="2021-01" db="EMBL/GenBank/DDBJ databases">
        <authorList>
            <person name="Schikora-Tamarit M.A."/>
        </authorList>
    </citation>
    <scope>NUCLEOTIDE SEQUENCE</scope>
    <source>
        <strain evidence="7">CBS6341</strain>
    </source>
</reference>
<dbReference type="PANTHER" id="PTHR42790:SF2">
    <property type="entry name" value="AROMATIC AMINO ACID AMINOTRANSFERASE 2"/>
    <property type="match status" value="1"/>
</dbReference>
<dbReference type="Proteomes" id="UP000769528">
    <property type="component" value="Unassembled WGS sequence"/>
</dbReference>
<dbReference type="GO" id="GO:0047536">
    <property type="term" value="F:2-aminoadipate transaminase activity"/>
    <property type="evidence" value="ECO:0007669"/>
    <property type="project" value="TreeGrafter"/>
</dbReference>
<name>A0A9P8PV37_9ASCO</name>
<dbReference type="OrthoDB" id="691673at2759"/>
<comment type="cofactor">
    <cofactor evidence="1">
        <name>pyridoxal 5'-phosphate</name>
        <dbReference type="ChEBI" id="CHEBI:597326"/>
    </cofactor>
</comment>
<accession>A0A9P8PV37</accession>
<comment type="caution">
    <text evidence="7">The sequence shown here is derived from an EMBL/GenBank/DDBJ whole genome shotgun (WGS) entry which is preliminary data.</text>
</comment>
<dbReference type="GO" id="GO:0009074">
    <property type="term" value="P:aromatic amino acid family catabolic process"/>
    <property type="evidence" value="ECO:0007669"/>
    <property type="project" value="TreeGrafter"/>
</dbReference>
<feature type="domain" description="Aminotransferase class I/classII large" evidence="6">
    <location>
        <begin position="80"/>
        <end position="461"/>
    </location>
</feature>
<gene>
    <name evidence="7" type="ORF">WICMUC_001663</name>
</gene>
<dbReference type="InterPro" id="IPR004839">
    <property type="entry name" value="Aminotransferase_I/II_large"/>
</dbReference>
<keyword evidence="4" id="KW-0808">Transferase</keyword>
<reference evidence="7" key="1">
    <citation type="journal article" date="2021" name="Open Biol.">
        <title>Shared evolutionary footprints suggest mitochondrial oxidative damage underlies multiple complex I losses in fungi.</title>
        <authorList>
            <person name="Schikora-Tamarit M.A."/>
            <person name="Marcet-Houben M."/>
            <person name="Nosek J."/>
            <person name="Gabaldon T."/>
        </authorList>
    </citation>
    <scope>NUCLEOTIDE SEQUENCE</scope>
    <source>
        <strain evidence="7">CBS6341</strain>
    </source>
</reference>
<dbReference type="GO" id="GO:0008793">
    <property type="term" value="F:aromatic-amino-acid transaminase activity"/>
    <property type="evidence" value="ECO:0007669"/>
    <property type="project" value="TreeGrafter"/>
</dbReference>